<dbReference type="InterPro" id="IPR012944">
    <property type="entry name" value="SusD_RagB_dom"/>
</dbReference>
<evidence type="ECO:0000256" key="4">
    <source>
        <dbReference type="ARBA" id="ARBA00023136"/>
    </source>
</evidence>
<organism evidence="8 9">
    <name type="scientific">Bacteroides faecium</name>
    <dbReference type="NCBI Taxonomy" id="2715212"/>
    <lineage>
        <taxon>Bacteria</taxon>
        <taxon>Pseudomonadati</taxon>
        <taxon>Bacteroidota</taxon>
        <taxon>Bacteroidia</taxon>
        <taxon>Bacteroidales</taxon>
        <taxon>Bacteroidaceae</taxon>
        <taxon>Bacteroides</taxon>
    </lineage>
</organism>
<keyword evidence="4" id="KW-0472">Membrane</keyword>
<evidence type="ECO:0000256" key="1">
    <source>
        <dbReference type="ARBA" id="ARBA00004442"/>
    </source>
</evidence>
<feature type="domain" description="SusD-like N-terminal" evidence="7">
    <location>
        <begin position="38"/>
        <end position="223"/>
    </location>
</feature>
<evidence type="ECO:0000313" key="8">
    <source>
        <dbReference type="EMBL" id="QIU96925.1"/>
    </source>
</evidence>
<reference evidence="8 9" key="1">
    <citation type="submission" date="2020-03" db="EMBL/GenBank/DDBJ databases">
        <title>Genomic analysis of Bacteroides faecium CBA7301.</title>
        <authorList>
            <person name="Kim J."/>
            <person name="Roh S.W."/>
        </authorList>
    </citation>
    <scope>NUCLEOTIDE SEQUENCE [LARGE SCALE GENOMIC DNA]</scope>
    <source>
        <strain evidence="8 9">CBA7301</strain>
    </source>
</reference>
<dbReference type="AlphaFoldDB" id="A0A6H0KUE3"/>
<evidence type="ECO:0000259" key="7">
    <source>
        <dbReference type="Pfam" id="PF14322"/>
    </source>
</evidence>
<dbReference type="EMBL" id="CP050831">
    <property type="protein sequence ID" value="QIU96925.1"/>
    <property type="molecule type" value="Genomic_DNA"/>
</dbReference>
<dbReference type="SUPFAM" id="SSF48452">
    <property type="entry name" value="TPR-like"/>
    <property type="match status" value="1"/>
</dbReference>
<dbReference type="InterPro" id="IPR033985">
    <property type="entry name" value="SusD-like_N"/>
</dbReference>
<evidence type="ECO:0000256" key="3">
    <source>
        <dbReference type="ARBA" id="ARBA00022729"/>
    </source>
</evidence>
<dbReference type="RefSeq" id="WP_167966629.1">
    <property type="nucleotide sequence ID" value="NZ_CP050831.1"/>
</dbReference>
<dbReference type="Proteomes" id="UP000501780">
    <property type="component" value="Chromosome"/>
</dbReference>
<protein>
    <submittedName>
        <fullName evidence="8">RagB/SusD family nutrient uptake outer membrane protein</fullName>
    </submittedName>
</protein>
<dbReference type="InterPro" id="IPR011990">
    <property type="entry name" value="TPR-like_helical_dom_sf"/>
</dbReference>
<evidence type="ECO:0000256" key="5">
    <source>
        <dbReference type="ARBA" id="ARBA00023237"/>
    </source>
</evidence>
<keyword evidence="3" id="KW-0732">Signal</keyword>
<keyword evidence="9" id="KW-1185">Reference proteome</keyword>
<keyword evidence="5" id="KW-0998">Cell outer membrane</keyword>
<dbReference type="Pfam" id="PF07980">
    <property type="entry name" value="SusD_RagB"/>
    <property type="match status" value="1"/>
</dbReference>
<dbReference type="Pfam" id="PF14322">
    <property type="entry name" value="SusD-like_3"/>
    <property type="match status" value="1"/>
</dbReference>
<comment type="subcellular location">
    <subcellularLocation>
        <location evidence="1">Cell outer membrane</location>
    </subcellularLocation>
</comment>
<gene>
    <name evidence="8" type="ORF">BacF7301_23425</name>
</gene>
<sequence length="599" mass="67932">MKNRKIYNVLLATVWIFWGASCSLDEYNPGGSDIESLMTTQNGFQLAINNCYFGLQRSFNGKQIYIQLSEAGTDLWTAKQNSNTNANYFKYAEGGAMNLNMAQSIWNSGYDGIGSCNLALAQADKVIDWESEEVRNATIAEAHFLRALYYYNLVETFGGVTLITGKTESVNMAPGRVEPLEVYKSCIIPDLEFAATYLPVSRPEEEGRALRKSAKAYLVKAYLTTKEYGCSDYLQAAKDLADELIRDCEAGGANLGTYMYPSYEEVFTDANNQNNKESMFSIACSSLYGSVNKWQNNLSWMEFYCNTYYFPAIEKTEDGIKQWGGNPEGEFMPSKYLLDLYVESDNTLDPRYSSSFKTLWKANKEFTWSEDKIKEMDRTSNVTTNTSLEVGDDAIRIIRSEETDYATLKAQKLNAPYMIVDIEDLYDNNGKVKMNYTRQSDGKSVLNPFYYFYPSLSKFNTTNVIVSNWSKGRYGSNASIITMRMAEIYLLAAEADFYLTGGTNANKYINKVRSRAGASIYNGTVDIQYILDERARELAGESTRWFDLKRTGKLSSEYLKQTNPDIGQYFQDNTHTVRPIPQSFTDVIENGVNYQNPNY</sequence>
<proteinExistence type="inferred from homology"/>
<evidence type="ECO:0000259" key="6">
    <source>
        <dbReference type="Pfam" id="PF07980"/>
    </source>
</evidence>
<dbReference type="PROSITE" id="PS51257">
    <property type="entry name" value="PROKAR_LIPOPROTEIN"/>
    <property type="match status" value="1"/>
</dbReference>
<dbReference type="GO" id="GO:0009279">
    <property type="term" value="C:cell outer membrane"/>
    <property type="evidence" value="ECO:0007669"/>
    <property type="project" value="UniProtKB-SubCell"/>
</dbReference>
<evidence type="ECO:0000256" key="2">
    <source>
        <dbReference type="ARBA" id="ARBA00006275"/>
    </source>
</evidence>
<comment type="similarity">
    <text evidence="2">Belongs to the SusD family.</text>
</comment>
<dbReference type="Gene3D" id="1.25.40.390">
    <property type="match status" value="2"/>
</dbReference>
<feature type="domain" description="RagB/SusD" evidence="6">
    <location>
        <begin position="306"/>
        <end position="599"/>
    </location>
</feature>
<name>A0A6H0KUE3_9BACE</name>
<dbReference type="KEGG" id="bfc:BacF7301_23425"/>
<evidence type="ECO:0000313" key="9">
    <source>
        <dbReference type="Proteomes" id="UP000501780"/>
    </source>
</evidence>
<accession>A0A6H0KUE3</accession>